<feature type="domain" description="HD/PDEase" evidence="2">
    <location>
        <begin position="28"/>
        <end position="145"/>
    </location>
</feature>
<proteinExistence type="predicted"/>
<comment type="caution">
    <text evidence="3">The sequence shown here is derived from an EMBL/GenBank/DDBJ whole genome shotgun (WGS) entry which is preliminary data.</text>
</comment>
<organism evidence="3 4">
    <name type="scientific">Actinophytocola oryzae</name>
    <dbReference type="NCBI Taxonomy" id="502181"/>
    <lineage>
        <taxon>Bacteria</taxon>
        <taxon>Bacillati</taxon>
        <taxon>Actinomycetota</taxon>
        <taxon>Actinomycetes</taxon>
        <taxon>Pseudonocardiales</taxon>
        <taxon>Pseudonocardiaceae</taxon>
    </lineage>
</organism>
<dbReference type="PANTHER" id="PTHR35569">
    <property type="entry name" value="CYANAMIDE HYDRATASE DDI2-RELATED"/>
    <property type="match status" value="1"/>
</dbReference>
<dbReference type="EMBL" id="SOCP01000016">
    <property type="protein sequence ID" value="TDV43136.1"/>
    <property type="molecule type" value="Genomic_DNA"/>
</dbReference>
<dbReference type="CDD" id="cd00077">
    <property type="entry name" value="HDc"/>
    <property type="match status" value="1"/>
</dbReference>
<evidence type="ECO:0000256" key="1">
    <source>
        <dbReference type="SAM" id="MobiDB-lite"/>
    </source>
</evidence>
<dbReference type="InterPro" id="IPR003607">
    <property type="entry name" value="HD/PDEase_dom"/>
</dbReference>
<dbReference type="InterPro" id="IPR006674">
    <property type="entry name" value="HD_domain"/>
</dbReference>
<name>A0A4R7V6G2_9PSEU</name>
<evidence type="ECO:0000259" key="2">
    <source>
        <dbReference type="SMART" id="SM00471"/>
    </source>
</evidence>
<reference evidence="3 4" key="1">
    <citation type="submission" date="2019-03" db="EMBL/GenBank/DDBJ databases">
        <title>Genomic Encyclopedia of Archaeal and Bacterial Type Strains, Phase II (KMG-II): from individual species to whole genera.</title>
        <authorList>
            <person name="Goeker M."/>
        </authorList>
    </citation>
    <scope>NUCLEOTIDE SEQUENCE [LARGE SCALE GENOMIC DNA]</scope>
    <source>
        <strain evidence="3 4">DSM 45499</strain>
    </source>
</reference>
<dbReference type="Pfam" id="PF01966">
    <property type="entry name" value="HD"/>
    <property type="match status" value="1"/>
</dbReference>
<accession>A0A4R7V6G2</accession>
<evidence type="ECO:0000313" key="3">
    <source>
        <dbReference type="EMBL" id="TDV43136.1"/>
    </source>
</evidence>
<keyword evidence="4" id="KW-1185">Reference proteome</keyword>
<dbReference type="AlphaFoldDB" id="A0A4R7V6G2"/>
<sequence>MSGMRLDDLTFPDSPACANAVEVATAFSSPALVNHSIRAYVWAAALGVGFEFDRELLFVAALLHDVGLVDVFDSHTVPFENAGGSVAWVFAAGAGWPVDRRARLSEVIVRHMWAEVDPVEDPEGHLLSRATAIDITGHGVDDLPGEFRAEVLARYPRSTLVEEFLRCFADQAERKPDSAAGAAMRRDLATRMAANPLERPGADQ</sequence>
<gene>
    <name evidence="3" type="ORF">CLV71_11670</name>
</gene>
<dbReference type="SUPFAM" id="SSF109604">
    <property type="entry name" value="HD-domain/PDEase-like"/>
    <property type="match status" value="1"/>
</dbReference>
<protein>
    <submittedName>
        <fullName evidence="3">HD domain-containing protein</fullName>
    </submittedName>
</protein>
<dbReference type="SMART" id="SM00471">
    <property type="entry name" value="HDc"/>
    <property type="match status" value="1"/>
</dbReference>
<evidence type="ECO:0000313" key="4">
    <source>
        <dbReference type="Proteomes" id="UP000294927"/>
    </source>
</evidence>
<dbReference type="PANTHER" id="PTHR35569:SF1">
    <property type="entry name" value="CYANAMIDE HYDRATASE DDI2-RELATED"/>
    <property type="match status" value="1"/>
</dbReference>
<dbReference type="Proteomes" id="UP000294927">
    <property type="component" value="Unassembled WGS sequence"/>
</dbReference>
<dbReference type="Gene3D" id="1.10.3210.10">
    <property type="entry name" value="Hypothetical protein af1432"/>
    <property type="match status" value="1"/>
</dbReference>
<feature type="region of interest" description="Disordered" evidence="1">
    <location>
        <begin position="174"/>
        <end position="204"/>
    </location>
</feature>